<reference evidence="5" key="1">
    <citation type="journal article" date="2021" name="Sci. Adv.">
        <title>The American lobster genome reveals insights on longevity, neural, and immune adaptations.</title>
        <authorList>
            <person name="Polinski J.M."/>
            <person name="Zimin A.V."/>
            <person name="Clark K.F."/>
            <person name="Kohn A.B."/>
            <person name="Sadowski N."/>
            <person name="Timp W."/>
            <person name="Ptitsyn A."/>
            <person name="Khanna P."/>
            <person name="Romanova D.Y."/>
            <person name="Williams P."/>
            <person name="Greenwood S.J."/>
            <person name="Moroz L.L."/>
            <person name="Walt D.R."/>
            <person name="Bodnar A.G."/>
        </authorList>
    </citation>
    <scope>NUCLEOTIDE SEQUENCE</scope>
    <source>
        <strain evidence="5">GMGI-L3</strain>
    </source>
</reference>
<dbReference type="SUPFAM" id="SSF48403">
    <property type="entry name" value="Ankyrin repeat"/>
    <property type="match status" value="1"/>
</dbReference>
<feature type="compositionally biased region" description="Acidic residues" evidence="4">
    <location>
        <begin position="969"/>
        <end position="979"/>
    </location>
</feature>
<evidence type="ECO:0000256" key="1">
    <source>
        <dbReference type="ARBA" id="ARBA00022737"/>
    </source>
</evidence>
<name>A0A8J5JPR3_HOMAM</name>
<feature type="compositionally biased region" description="Acidic residues" evidence="4">
    <location>
        <begin position="629"/>
        <end position="639"/>
    </location>
</feature>
<feature type="compositionally biased region" description="Acidic residues" evidence="4">
    <location>
        <begin position="827"/>
        <end position="862"/>
    </location>
</feature>
<feature type="compositionally biased region" description="Basic residues" evidence="4">
    <location>
        <begin position="1184"/>
        <end position="1194"/>
    </location>
</feature>
<feature type="compositionally biased region" description="Acidic residues" evidence="4">
    <location>
        <begin position="425"/>
        <end position="447"/>
    </location>
</feature>
<feature type="compositionally biased region" description="Basic residues" evidence="4">
    <location>
        <begin position="748"/>
        <end position="762"/>
    </location>
</feature>
<organism evidence="5 6">
    <name type="scientific">Homarus americanus</name>
    <name type="common">American lobster</name>
    <dbReference type="NCBI Taxonomy" id="6706"/>
    <lineage>
        <taxon>Eukaryota</taxon>
        <taxon>Metazoa</taxon>
        <taxon>Ecdysozoa</taxon>
        <taxon>Arthropoda</taxon>
        <taxon>Crustacea</taxon>
        <taxon>Multicrustacea</taxon>
        <taxon>Malacostraca</taxon>
        <taxon>Eumalacostraca</taxon>
        <taxon>Eucarida</taxon>
        <taxon>Decapoda</taxon>
        <taxon>Pleocyemata</taxon>
        <taxon>Astacidea</taxon>
        <taxon>Nephropoidea</taxon>
        <taxon>Nephropidae</taxon>
        <taxon>Homarus</taxon>
    </lineage>
</organism>
<feature type="compositionally biased region" description="Gly residues" evidence="4">
    <location>
        <begin position="1137"/>
        <end position="1146"/>
    </location>
</feature>
<dbReference type="Pfam" id="PF12796">
    <property type="entry name" value="Ank_2"/>
    <property type="match status" value="2"/>
</dbReference>
<feature type="compositionally biased region" description="Acidic residues" evidence="4">
    <location>
        <begin position="404"/>
        <end position="417"/>
    </location>
</feature>
<accession>A0A8J5JPR3</accession>
<dbReference type="InterPro" id="IPR036770">
    <property type="entry name" value="Ankyrin_rpt-contain_sf"/>
</dbReference>
<dbReference type="InterPro" id="IPR002110">
    <property type="entry name" value="Ankyrin_rpt"/>
</dbReference>
<dbReference type="PANTHER" id="PTHR24173">
    <property type="entry name" value="ANKYRIN REPEAT CONTAINING"/>
    <property type="match status" value="1"/>
</dbReference>
<keyword evidence="6" id="KW-1185">Reference proteome</keyword>
<feature type="repeat" description="ANK" evidence="3">
    <location>
        <begin position="143"/>
        <end position="175"/>
    </location>
</feature>
<feature type="region of interest" description="Disordered" evidence="4">
    <location>
        <begin position="306"/>
        <end position="1225"/>
    </location>
</feature>
<dbReference type="Gene3D" id="1.25.40.20">
    <property type="entry name" value="Ankyrin repeat-containing domain"/>
    <property type="match status" value="1"/>
</dbReference>
<feature type="non-terminal residue" evidence="5">
    <location>
        <position position="1"/>
    </location>
</feature>
<evidence type="ECO:0000313" key="5">
    <source>
        <dbReference type="EMBL" id="KAG7161806.1"/>
    </source>
</evidence>
<gene>
    <name evidence="5" type="primary">Ank2-L7</name>
    <name evidence="5" type="ORF">Hamer_G007458</name>
</gene>
<feature type="compositionally biased region" description="Acidic residues" evidence="4">
    <location>
        <begin position="351"/>
        <end position="373"/>
    </location>
</feature>
<feature type="compositionally biased region" description="Acidic residues" evidence="4">
    <location>
        <begin position="315"/>
        <end position="343"/>
    </location>
</feature>
<evidence type="ECO:0000313" key="6">
    <source>
        <dbReference type="Proteomes" id="UP000747542"/>
    </source>
</evidence>
<feature type="compositionally biased region" description="Acidic residues" evidence="4">
    <location>
        <begin position="607"/>
        <end position="618"/>
    </location>
</feature>
<feature type="compositionally biased region" description="Basic and acidic residues" evidence="4">
    <location>
        <begin position="597"/>
        <end position="606"/>
    </location>
</feature>
<comment type="caution">
    <text evidence="5">The sequence shown here is derived from an EMBL/GenBank/DDBJ whole genome shotgun (WGS) entry which is preliminary data.</text>
</comment>
<sequence length="1377" mass="151037">MVKKCIRHNHQELIVRKSSQTLTSHDQLPPSAYNISSRNSGHDDKVRPSHVYCPSGSSDAILALINAGASVSAEDKDGLTAHCGAAKGQLETLKLLHRKGADLWKRNVKGDLPLHEACQSGRKDLVLWLLSMRPDTVNAPNLDGRCPLHIAAINNNIEMCKILMDKQAAVNPIMRNSRGQLLTPLDAAVARSNRGCAKYLQLHGGVAASKLTDKHALQKAMQRALETSQGKVGATAGELTGDELMSSSASSVLKSNMSTMTASPVNIEAQTDTGDDREKLQQRDAQTGTSEVNIRKLVLEEEAEELAKKKTEEDRIAEEEEKTTAEGEEVKEEGEEIKEEGEEIKEKGEEIKEEGEEIKEEGEEIKEEGEEIKEEGVEVKEGEEVEEEGKEVKEEGKEVKEEGKEVEEEGKEVEEDRQEVGVNGENDDEDRESKEVDEEGKEIETEGMEAVKRRQSVKKEESQMEGKEAARSRKESISGEETEKGKSSSSTRRRRSSSPKEGESEEGMSEKEGTSANADRRGTKKRDDKSGNKGKKGKGSKKGANRRKGPVKKKSQGSMSEGGEGGDNATTGEDVYSNDDTDGTETSKTTGRKNKKGREASKKTSREEEEEEGDEDIAEALGVKKEAEASESGDVQDEITDGKTDGSKGANSFDMKSDEEEGEETQENSQENEEGVDDGEEEEAGEENDEDGEENDEDGNNRSKSKSPTARSKKVEGGKVGASKRKSKSKSNQGTKNGSKLDDNKVKTNVKKGKKKPRKVGVGKKEETGQDIHVSPGEEGSGGSEDKTASSDTYRSQSSMEENQHGTSRTRNKKKLSESGETGDNADKEDDGDDGQGEGIGEETEVNGEEGSEQEESEDESGDKEPSDSNEGGEGEGEEHQEVKGQEVETIQLPIRATGSRVRPKSAIRPGILNSKTGGRKPKGGANRKSKQANGNTRAMNDRRNGQRRNLTRRVSISEDLPHVGDYQHEDEDEEEEEKGGEGPRMSTAEERTHEMLLESSGRNLLMESGYSDAQGVERDSDVDGPTDPERHTEDEDTQHSSRRKTRMKKKRSKQREERQGGAALSEDGEGRGGGQAEGREGEGDDDADGDVEDDDDGRGSRRRRDGKNWQEDAGGGRGSREGGRGRAGRGNKGRIGSQGGGGGNKGGDDDDFSVVPEGELDNYYDDEDADEDALQKLGVVGSTHRRPGVRRGQVRNGAMSGGPRKVENMESNLKRRPRKAASPSTEVSITQAMQNTMRKYALERRLFQQLLDLKRIQIRNTRANEHVMIKRMVETFQKEGNLLGLRGYGGPYNFNSYEKYLYDQLRFLQSSQGVKIPAFRPTDDVERLSRAIRRAERRELPEPLMTPRDASVCNHTTHRCHHAAHAYTGVPCAAYS</sequence>
<dbReference type="PROSITE" id="PS50297">
    <property type="entry name" value="ANK_REP_REGION"/>
    <property type="match status" value="1"/>
</dbReference>
<feature type="compositionally biased region" description="Basic and acidic residues" evidence="4">
    <location>
        <begin position="1016"/>
        <end position="1040"/>
    </location>
</feature>
<feature type="region of interest" description="Disordered" evidence="4">
    <location>
        <begin position="19"/>
        <end position="47"/>
    </location>
</feature>
<evidence type="ECO:0000256" key="4">
    <source>
        <dbReference type="SAM" id="MobiDB-lite"/>
    </source>
</evidence>
<feature type="compositionally biased region" description="Acidic residues" evidence="4">
    <location>
        <begin position="657"/>
        <end position="698"/>
    </location>
</feature>
<evidence type="ECO:0000256" key="2">
    <source>
        <dbReference type="ARBA" id="ARBA00023043"/>
    </source>
</evidence>
<protein>
    <submittedName>
        <fullName evidence="5">Ankyrin-2-like 7</fullName>
    </submittedName>
</protein>
<feature type="compositionally biased region" description="Basic and acidic residues" evidence="4">
    <location>
        <begin position="449"/>
        <end position="486"/>
    </location>
</feature>
<feature type="compositionally biased region" description="Basic and acidic residues" evidence="4">
    <location>
        <begin position="988"/>
        <end position="997"/>
    </location>
</feature>
<evidence type="ECO:0000256" key="3">
    <source>
        <dbReference type="PROSITE-ProRule" id="PRU00023"/>
    </source>
</evidence>
<dbReference type="Proteomes" id="UP000747542">
    <property type="component" value="Unassembled WGS sequence"/>
</dbReference>
<feature type="compositionally biased region" description="Basic and acidic residues" evidence="4">
    <location>
        <begin position="956"/>
        <end position="968"/>
    </location>
</feature>
<feature type="compositionally biased region" description="Polar residues" evidence="4">
    <location>
        <begin position="790"/>
        <end position="807"/>
    </location>
</feature>
<feature type="compositionally biased region" description="Basic residues" evidence="4">
    <location>
        <begin position="1041"/>
        <end position="1054"/>
    </location>
</feature>
<feature type="compositionally biased region" description="Acidic residues" evidence="4">
    <location>
        <begin position="1149"/>
        <end position="1173"/>
    </location>
</feature>
<dbReference type="PANTHER" id="PTHR24173:SF74">
    <property type="entry name" value="ANKYRIN REPEAT DOMAIN-CONTAINING PROTEIN 16"/>
    <property type="match status" value="1"/>
</dbReference>
<dbReference type="PROSITE" id="PS50088">
    <property type="entry name" value="ANK_REPEAT"/>
    <property type="match status" value="1"/>
</dbReference>
<dbReference type="SMART" id="SM00248">
    <property type="entry name" value="ANK"/>
    <property type="match status" value="5"/>
</dbReference>
<feature type="compositionally biased region" description="Basic and acidic residues" evidence="4">
    <location>
        <begin position="498"/>
        <end position="531"/>
    </location>
</feature>
<keyword evidence="1" id="KW-0677">Repeat</keyword>
<proteinExistence type="predicted"/>
<feature type="compositionally biased region" description="Acidic residues" evidence="4">
    <location>
        <begin position="1083"/>
        <end position="1097"/>
    </location>
</feature>
<feature type="compositionally biased region" description="Basic residues" evidence="4">
    <location>
        <begin position="918"/>
        <end position="931"/>
    </location>
</feature>
<feature type="region of interest" description="Disordered" evidence="4">
    <location>
        <begin position="267"/>
        <end position="288"/>
    </location>
</feature>
<feature type="compositionally biased region" description="Basic residues" evidence="4">
    <location>
        <begin position="532"/>
        <end position="555"/>
    </location>
</feature>
<keyword evidence="2 3" id="KW-0040">ANK repeat</keyword>
<dbReference type="EMBL" id="JAHLQT010028808">
    <property type="protein sequence ID" value="KAG7161806.1"/>
    <property type="molecule type" value="Genomic_DNA"/>
</dbReference>
<feature type="compositionally biased region" description="Basic and acidic residues" evidence="4">
    <location>
        <begin position="390"/>
        <end position="403"/>
    </location>
</feature>
<feature type="compositionally biased region" description="Basic and acidic residues" evidence="4">
    <location>
        <begin position="878"/>
        <end position="887"/>
    </location>
</feature>